<dbReference type="AlphaFoldDB" id="A0A3P7DT44"/>
<proteinExistence type="predicted"/>
<dbReference type="Proteomes" id="UP000270924">
    <property type="component" value="Unassembled WGS sequence"/>
</dbReference>
<reference evidence="1 2" key="1">
    <citation type="submission" date="2018-11" db="EMBL/GenBank/DDBJ databases">
        <authorList>
            <consortium name="Pathogen Informatics"/>
        </authorList>
    </citation>
    <scope>NUCLEOTIDE SEQUENCE [LARGE SCALE GENOMIC DNA]</scope>
</reference>
<accession>A0A3P7DT44</accession>
<protein>
    <submittedName>
        <fullName evidence="1">Uncharacterized protein</fullName>
    </submittedName>
</protein>
<evidence type="ECO:0000313" key="2">
    <source>
        <dbReference type="Proteomes" id="UP000270924"/>
    </source>
</evidence>
<dbReference type="InParanoid" id="A0A3P7DT44"/>
<name>A0A3P7DT44_WUCBA</name>
<evidence type="ECO:0000313" key="1">
    <source>
        <dbReference type="EMBL" id="VDM06824.1"/>
    </source>
</evidence>
<dbReference type="EMBL" id="UYWW01000023">
    <property type="protein sequence ID" value="VDM06824.1"/>
    <property type="molecule type" value="Genomic_DNA"/>
</dbReference>
<gene>
    <name evidence="1" type="ORF">WBA_LOCUS210</name>
</gene>
<sequence length="36" mass="3985">MYPEPTEAGENTLSNKVTNNHHDIAACHGMVNYVIN</sequence>
<keyword evidence="2" id="KW-1185">Reference proteome</keyword>
<organism evidence="1 2">
    <name type="scientific">Wuchereria bancrofti</name>
    <dbReference type="NCBI Taxonomy" id="6293"/>
    <lineage>
        <taxon>Eukaryota</taxon>
        <taxon>Metazoa</taxon>
        <taxon>Ecdysozoa</taxon>
        <taxon>Nematoda</taxon>
        <taxon>Chromadorea</taxon>
        <taxon>Rhabditida</taxon>
        <taxon>Spirurina</taxon>
        <taxon>Spiruromorpha</taxon>
        <taxon>Filarioidea</taxon>
        <taxon>Onchocercidae</taxon>
        <taxon>Wuchereria</taxon>
    </lineage>
</organism>